<organism evidence="3 4">
    <name type="scientific">Schistosoma japonicum</name>
    <name type="common">Blood fluke</name>
    <dbReference type="NCBI Taxonomy" id="6182"/>
    <lineage>
        <taxon>Eukaryota</taxon>
        <taxon>Metazoa</taxon>
        <taxon>Spiralia</taxon>
        <taxon>Lophotrochozoa</taxon>
        <taxon>Platyhelminthes</taxon>
        <taxon>Trematoda</taxon>
        <taxon>Digenea</taxon>
        <taxon>Strigeidida</taxon>
        <taxon>Schistosomatoidea</taxon>
        <taxon>Schistosomatidae</taxon>
        <taxon>Schistosoma</taxon>
    </lineage>
</organism>
<feature type="transmembrane region" description="Helical" evidence="2">
    <location>
        <begin position="127"/>
        <end position="145"/>
    </location>
</feature>
<keyword evidence="2" id="KW-1133">Transmembrane helix</keyword>
<reference evidence="3 4" key="1">
    <citation type="submission" date="2019-03" db="EMBL/GenBank/DDBJ databases">
        <title>An improved genome assembly of the fluke Schistosoma japonicum.</title>
        <authorList>
            <person name="Hu W."/>
            <person name="Luo F."/>
            <person name="Yin M."/>
            <person name="Mo X."/>
            <person name="Sun C."/>
            <person name="Wu Q."/>
            <person name="Zhu B."/>
            <person name="Xiang M."/>
            <person name="Wang J."/>
            <person name="Wang Y."/>
            <person name="Zhang T."/>
            <person name="Xu B."/>
            <person name="Zheng H."/>
            <person name="Feng Z."/>
        </authorList>
    </citation>
    <scope>NUCLEOTIDE SEQUENCE [LARGE SCALE GENOMIC DNA]</scope>
    <source>
        <strain evidence="3">HuSjv2</strain>
        <tissue evidence="3">Worms</tissue>
    </source>
</reference>
<dbReference type="InterPro" id="IPR006461">
    <property type="entry name" value="PLAC_motif_containing"/>
</dbReference>
<dbReference type="Pfam" id="PF04749">
    <property type="entry name" value="PLAC8"/>
    <property type="match status" value="1"/>
</dbReference>
<proteinExistence type="inferred from homology"/>
<comment type="similarity">
    <text evidence="1">Belongs to the cornifelin family.</text>
</comment>
<name>A0A4Z2DIB2_SCHJA</name>
<dbReference type="Proteomes" id="UP000311919">
    <property type="component" value="Unassembled WGS sequence"/>
</dbReference>
<keyword evidence="2" id="KW-0472">Membrane</keyword>
<protein>
    <submittedName>
        <fullName evidence="3">Cell number regulator 11</fullName>
    </submittedName>
</protein>
<dbReference type="NCBIfam" id="TIGR01571">
    <property type="entry name" value="A_thal_Cys_rich"/>
    <property type="match status" value="1"/>
</dbReference>
<sequence>MVIVFSIQLIDILNKIITIIMQLPTQPGQANLTVTVQPSTIQNQPNKKQWDVALCDCRSTKLAFLSCFCPWCVFGSITQEVGYPWCICCLSYLIAVFLSPVIWIHVFLGCCCRRRLRRHYGIKGHTIFDFFASLLCCPCILYQSAAQIAVERYRKLQPGVRNPYTSGFFRKVGHMIISCYSIPKYIRDIHCNSQPLLTSNHLTVNSAQTLNPQTGFSQTVNEPNTGQSEQIYTDIQSAHLKSQSNSQISDFQVIPGGITPMTQTTNVSVHQVPNSPQLQQAQNIHQYSFSQPDAGECKPVTHI</sequence>
<evidence type="ECO:0000313" key="3">
    <source>
        <dbReference type="EMBL" id="TNN16182.1"/>
    </source>
</evidence>
<dbReference type="EMBL" id="SKCS01000126">
    <property type="protein sequence ID" value="TNN16182.1"/>
    <property type="molecule type" value="Genomic_DNA"/>
</dbReference>
<feature type="transmembrane region" description="Helical" evidence="2">
    <location>
        <begin position="82"/>
        <end position="106"/>
    </location>
</feature>
<dbReference type="PANTHER" id="PTHR15907">
    <property type="entry name" value="DUF614 FAMILY PROTEIN-RELATED"/>
    <property type="match status" value="1"/>
</dbReference>
<keyword evidence="2" id="KW-0812">Transmembrane</keyword>
<keyword evidence="4" id="KW-1185">Reference proteome</keyword>
<evidence type="ECO:0000256" key="2">
    <source>
        <dbReference type="SAM" id="Phobius"/>
    </source>
</evidence>
<dbReference type="STRING" id="6182.A0A4Z2DIB2"/>
<evidence type="ECO:0000256" key="1">
    <source>
        <dbReference type="ARBA" id="ARBA00009024"/>
    </source>
</evidence>
<evidence type="ECO:0000313" key="4">
    <source>
        <dbReference type="Proteomes" id="UP000311919"/>
    </source>
</evidence>
<accession>A0A4Z2DIB2</accession>
<gene>
    <name evidence="3" type="ORF">EWB00_000660</name>
</gene>
<dbReference type="AlphaFoldDB" id="A0A4Z2DIB2"/>
<dbReference type="OrthoDB" id="1045822at2759"/>
<comment type="caution">
    <text evidence="3">The sequence shown here is derived from an EMBL/GenBank/DDBJ whole genome shotgun (WGS) entry which is preliminary data.</text>
</comment>